<dbReference type="PANTHER" id="PTHR13814">
    <property type="entry name" value="FETUIN"/>
    <property type="match status" value="1"/>
</dbReference>
<evidence type="ECO:0000256" key="7">
    <source>
        <dbReference type="SAM" id="SignalP"/>
    </source>
</evidence>
<dbReference type="InterPro" id="IPR046350">
    <property type="entry name" value="Cystatin_sf"/>
</dbReference>
<dbReference type="GO" id="GO:0004869">
    <property type="term" value="F:cysteine-type endopeptidase inhibitor activity"/>
    <property type="evidence" value="ECO:0007669"/>
    <property type="project" value="InterPro"/>
</dbReference>
<gene>
    <name evidence="9" type="ORF">mPipKuh1_005025</name>
</gene>
<dbReference type="GO" id="GO:0008191">
    <property type="term" value="F:metalloendopeptidase inhibitor activity"/>
    <property type="evidence" value="ECO:0007669"/>
    <property type="project" value="TreeGrafter"/>
</dbReference>
<comment type="subcellular location">
    <subcellularLocation>
        <location evidence="1">Secreted</location>
    </subcellularLocation>
</comment>
<dbReference type="PROSITE" id="PS51530">
    <property type="entry name" value="CYSTATIN_FETUIN_B"/>
    <property type="match status" value="1"/>
</dbReference>
<dbReference type="InterPro" id="IPR001363">
    <property type="entry name" value="Prot_inh_fetuin_CS"/>
</dbReference>
<dbReference type="GO" id="GO:0005615">
    <property type="term" value="C:extracellular space"/>
    <property type="evidence" value="ECO:0007669"/>
    <property type="project" value="InterPro"/>
</dbReference>
<keyword evidence="10" id="KW-1185">Reference proteome</keyword>
<dbReference type="SMART" id="SM00043">
    <property type="entry name" value="CY"/>
    <property type="match status" value="2"/>
</dbReference>
<evidence type="ECO:0000256" key="1">
    <source>
        <dbReference type="ARBA" id="ARBA00004613"/>
    </source>
</evidence>
<evidence type="ECO:0000256" key="5">
    <source>
        <dbReference type="ARBA" id="ARBA00023157"/>
    </source>
</evidence>
<evidence type="ECO:0000256" key="2">
    <source>
        <dbReference type="ARBA" id="ARBA00022525"/>
    </source>
</evidence>
<keyword evidence="3 7" id="KW-0732">Signal</keyword>
<evidence type="ECO:0000313" key="10">
    <source>
        <dbReference type="Proteomes" id="UP000558488"/>
    </source>
</evidence>
<sequence>MGLLLLLVLSILALCCSTTSVPQEVPRHSPFFLRGCNDADMLAMAAFVLQDINNDLKEGYVLSLNRVSAVQEHKQDGLGSLFYFTLDVLSTTCHVLSKKPWRECKERPMHEQVYGQCKALYYVNMPLRILYLPAYNCTLRPVSRSKIQNMCPDCPIPANLSDPKVLETATETLERYNRDSESEQYSLVKVTHASSQWMFGLSYFVEYLIKESPCIDTTICGYQPTDSGPVGICRGSLGRRFEVKLVNINCDFFKSQALIPGKRKFAVYRRNKKPAQAPSKAVLNGSVQYLPELDDAESQEVDPEEAFPVHLDLTTNPQGEPLDVDFLFRAPLFKKLIVLPFPKEEQPSTECPGRAYFSNPIILPPSESHREFRDYVMIDRR</sequence>
<evidence type="ECO:0000256" key="6">
    <source>
        <dbReference type="ARBA" id="ARBA00023180"/>
    </source>
</evidence>
<keyword evidence="5" id="KW-1015">Disulfide bond</keyword>
<evidence type="ECO:0000256" key="3">
    <source>
        <dbReference type="ARBA" id="ARBA00022729"/>
    </source>
</evidence>
<dbReference type="InterPro" id="IPR000010">
    <property type="entry name" value="Cystatin_dom"/>
</dbReference>
<name>A0A7J8A6C0_PIPKU</name>
<evidence type="ECO:0000259" key="8">
    <source>
        <dbReference type="PROSITE" id="PS51530"/>
    </source>
</evidence>
<feature type="domain" description="Cystatin fetuin-B-type" evidence="8">
    <location>
        <begin position="25"/>
        <end position="138"/>
    </location>
</feature>
<dbReference type="Proteomes" id="UP000558488">
    <property type="component" value="Unassembled WGS sequence"/>
</dbReference>
<accession>A0A7J8A6C0</accession>
<feature type="signal peptide" evidence="7">
    <location>
        <begin position="1"/>
        <end position="18"/>
    </location>
</feature>
<dbReference type="AlphaFoldDB" id="A0A7J8A6C0"/>
<reference evidence="9 10" key="1">
    <citation type="journal article" date="2020" name="Nature">
        <title>Six reference-quality genomes reveal evolution of bat adaptations.</title>
        <authorList>
            <person name="Jebb D."/>
            <person name="Huang Z."/>
            <person name="Pippel M."/>
            <person name="Hughes G.M."/>
            <person name="Lavrichenko K."/>
            <person name="Devanna P."/>
            <person name="Winkler S."/>
            <person name="Jermiin L.S."/>
            <person name="Skirmuntt E.C."/>
            <person name="Katzourakis A."/>
            <person name="Burkitt-Gray L."/>
            <person name="Ray D.A."/>
            <person name="Sullivan K.A.M."/>
            <person name="Roscito J.G."/>
            <person name="Kirilenko B.M."/>
            <person name="Davalos L.M."/>
            <person name="Corthals A.P."/>
            <person name="Power M.L."/>
            <person name="Jones G."/>
            <person name="Ransome R.D."/>
            <person name="Dechmann D.K.N."/>
            <person name="Locatelli A.G."/>
            <person name="Puechmaille S.J."/>
            <person name="Fedrigo O."/>
            <person name="Jarvis E.D."/>
            <person name="Hiller M."/>
            <person name="Vernes S.C."/>
            <person name="Myers E.W."/>
            <person name="Teeling E.C."/>
        </authorList>
    </citation>
    <scope>NUCLEOTIDE SEQUENCE [LARGE SCALE GENOMIC DNA]</scope>
    <source>
        <strain evidence="9">MPipKuh1</strain>
        <tissue evidence="9">Flight muscle</tissue>
    </source>
</reference>
<evidence type="ECO:0000256" key="4">
    <source>
        <dbReference type="ARBA" id="ARBA00022737"/>
    </source>
</evidence>
<dbReference type="FunFam" id="3.10.450.10:FF:000005">
    <property type="entry name" value="Histidine-rich glycoprotein"/>
    <property type="match status" value="1"/>
</dbReference>
<feature type="chain" id="PRO_5029480344" evidence="7">
    <location>
        <begin position="19"/>
        <end position="381"/>
    </location>
</feature>
<dbReference type="GO" id="GO:0007339">
    <property type="term" value="P:binding of sperm to zona pellucida"/>
    <property type="evidence" value="ECO:0007669"/>
    <property type="project" value="TreeGrafter"/>
</dbReference>
<evidence type="ECO:0000313" key="9">
    <source>
        <dbReference type="EMBL" id="KAF6381964.1"/>
    </source>
</evidence>
<protein>
    <submittedName>
        <fullName evidence="9">Fetuin B</fullName>
    </submittedName>
</protein>
<dbReference type="EMBL" id="JACAGB010000002">
    <property type="protein sequence ID" value="KAF6381964.1"/>
    <property type="molecule type" value="Genomic_DNA"/>
</dbReference>
<dbReference type="PROSITE" id="PS01254">
    <property type="entry name" value="FETUIN_1"/>
    <property type="match status" value="1"/>
</dbReference>
<keyword evidence="2" id="KW-0964">Secreted</keyword>
<dbReference type="InterPro" id="IPR025764">
    <property type="entry name" value="Cystatin_Fetuin_B"/>
</dbReference>
<dbReference type="InterPro" id="IPR050735">
    <property type="entry name" value="Kininogen_Fetuin_HRG"/>
</dbReference>
<dbReference type="Pfam" id="PF00031">
    <property type="entry name" value="Cystatin"/>
    <property type="match status" value="1"/>
</dbReference>
<organism evidence="9 10">
    <name type="scientific">Pipistrellus kuhlii</name>
    <name type="common">Kuhl's pipistrelle</name>
    <dbReference type="NCBI Taxonomy" id="59472"/>
    <lineage>
        <taxon>Eukaryota</taxon>
        <taxon>Metazoa</taxon>
        <taxon>Chordata</taxon>
        <taxon>Craniata</taxon>
        <taxon>Vertebrata</taxon>
        <taxon>Euteleostomi</taxon>
        <taxon>Mammalia</taxon>
        <taxon>Eutheria</taxon>
        <taxon>Laurasiatheria</taxon>
        <taxon>Chiroptera</taxon>
        <taxon>Yangochiroptera</taxon>
        <taxon>Vespertilionidae</taxon>
        <taxon>Pipistrellus</taxon>
    </lineage>
</organism>
<keyword evidence="4" id="KW-0677">Repeat</keyword>
<dbReference type="SUPFAM" id="SSF54403">
    <property type="entry name" value="Cystatin/monellin"/>
    <property type="match status" value="2"/>
</dbReference>
<dbReference type="CDD" id="cd00042">
    <property type="entry name" value="CY"/>
    <property type="match status" value="1"/>
</dbReference>
<comment type="caution">
    <text evidence="9">The sequence shown here is derived from an EMBL/GenBank/DDBJ whole genome shotgun (WGS) entry which is preliminary data.</text>
</comment>
<dbReference type="PANTHER" id="PTHR13814:SF10">
    <property type="entry name" value="FETUIN-B"/>
    <property type="match status" value="1"/>
</dbReference>
<keyword evidence="6" id="KW-0325">Glycoprotein</keyword>
<dbReference type="GO" id="GO:0060255">
    <property type="term" value="P:regulation of macromolecule metabolic process"/>
    <property type="evidence" value="ECO:0007669"/>
    <property type="project" value="UniProtKB-ARBA"/>
</dbReference>
<dbReference type="Gene3D" id="3.10.450.10">
    <property type="match status" value="2"/>
</dbReference>
<proteinExistence type="predicted"/>